<evidence type="ECO:0000313" key="1">
    <source>
        <dbReference type="EnsemblPlants" id="ORUFI04G10470.1"/>
    </source>
</evidence>
<dbReference type="Gramene" id="ORUFI04G10470.1">
    <property type="protein sequence ID" value="ORUFI04G10470.1"/>
    <property type="gene ID" value="ORUFI04G10470"/>
</dbReference>
<reference evidence="1" key="2">
    <citation type="submission" date="2015-06" db="UniProtKB">
        <authorList>
            <consortium name="EnsemblPlants"/>
        </authorList>
    </citation>
    <scope>IDENTIFICATION</scope>
</reference>
<evidence type="ECO:0000313" key="2">
    <source>
        <dbReference type="Proteomes" id="UP000008022"/>
    </source>
</evidence>
<dbReference type="STRING" id="4529.A0A0E0P7Y1"/>
<accession>A0A0E0P7Y1</accession>
<protein>
    <submittedName>
        <fullName evidence="1">Uncharacterized protein</fullName>
    </submittedName>
</protein>
<name>A0A0E0P7Y1_ORYRU</name>
<keyword evidence="2" id="KW-1185">Reference proteome</keyword>
<dbReference type="Proteomes" id="UP000008022">
    <property type="component" value="Unassembled WGS sequence"/>
</dbReference>
<organism evidence="1 2">
    <name type="scientific">Oryza rufipogon</name>
    <name type="common">Brownbeard rice</name>
    <name type="synonym">Asian wild rice</name>
    <dbReference type="NCBI Taxonomy" id="4529"/>
    <lineage>
        <taxon>Eukaryota</taxon>
        <taxon>Viridiplantae</taxon>
        <taxon>Streptophyta</taxon>
        <taxon>Embryophyta</taxon>
        <taxon>Tracheophyta</taxon>
        <taxon>Spermatophyta</taxon>
        <taxon>Magnoliopsida</taxon>
        <taxon>Liliopsida</taxon>
        <taxon>Poales</taxon>
        <taxon>Poaceae</taxon>
        <taxon>BOP clade</taxon>
        <taxon>Oryzoideae</taxon>
        <taxon>Oryzeae</taxon>
        <taxon>Oryzinae</taxon>
        <taxon>Oryza</taxon>
    </lineage>
</organism>
<dbReference type="AlphaFoldDB" id="A0A0E0P7Y1"/>
<reference evidence="2" key="1">
    <citation type="submission" date="2013-06" db="EMBL/GenBank/DDBJ databases">
        <authorList>
            <person name="Zhao Q."/>
        </authorList>
    </citation>
    <scope>NUCLEOTIDE SEQUENCE</scope>
    <source>
        <strain evidence="2">cv. W1943</strain>
    </source>
</reference>
<proteinExistence type="predicted"/>
<dbReference type="EnsemblPlants" id="ORUFI04G10470.1">
    <property type="protein sequence ID" value="ORUFI04G10470.1"/>
    <property type="gene ID" value="ORUFI04G10470"/>
</dbReference>
<sequence>MANDGDTMAELAQLSGANLVRYLQTTNRMADYKVAAHVFGEHERRAAETEAYLQAKIDSPQMECDLLAKECAYSEGGKKTNIDSNINEYSLSWEVLILIKIDQEYVLEEETVPLLPSSMQQPSSLGLISMRGSPIAPALVATSFASVADMSPPLVEESDQGNIEMQNQLSHLHLNNLMDQLSFDAWMEETHLYE</sequence>
<dbReference type="HOGENOM" id="CLU_122581_0_0_1"/>